<dbReference type="STRING" id="363754.RHSP_02134"/>
<sequence>MVEADEHFLFGFPCGEDHLASFARMRSDDIVHLGRQAFRAQRIDDELALEGAIGRIGILLQRAAAAGAIDAMRAEVATVRLLPIRRHRRDRHQRALALHPRNSDGFARQREGHVDRAISALGDAVALSAELLDGDVFSAHGLIPARRNSWLPSPPAIGESMRPRLRQPISSANQRSSSAATDGAEEGSFSRPFLPIASRPASNCGFTSSAARAPGSASASAGARASFSEMKETSETTNEMGRPISSGVRLRAFSPSILVTRGSAEMRGCIWPWPTSMEVTWAAPRCSSTSVKPPVDAPTSRHCCPCGSRPKWSSAATSFNAARET</sequence>
<evidence type="ECO:0000313" key="2">
    <source>
        <dbReference type="EMBL" id="ENN89036.1"/>
    </source>
</evidence>
<dbReference type="Proteomes" id="UP000012429">
    <property type="component" value="Unassembled WGS sequence"/>
</dbReference>
<reference evidence="2 3" key="1">
    <citation type="journal article" date="2012" name="BMC Genomics">
        <title>Genomic basis of broad host range and environmental adaptability of Rhizobium tropici CIAT 899 and Rhizobium sp. PRF 81 which are used in inoculants for common bean (Phaseolus vulgaris L.).</title>
        <authorList>
            <person name="Ormeno-Orrillo E."/>
            <person name="Menna P."/>
            <person name="Almeida L.G."/>
            <person name="Ollero F.J."/>
            <person name="Nicolas M.F."/>
            <person name="Pains Rodrigues E."/>
            <person name="Shigueyoshi Nakatani A."/>
            <person name="Silva Batista J.S."/>
            <person name="Oliveira Chueire L.M."/>
            <person name="Souza R.C."/>
            <person name="Ribeiro Vasconcelos A.T."/>
            <person name="Megias M."/>
            <person name="Hungria M."/>
            <person name="Martinez-Romero E."/>
        </authorList>
    </citation>
    <scope>NUCLEOTIDE SEQUENCE [LARGE SCALE GENOMIC DNA]</scope>
    <source>
        <strain evidence="2 3">PRF 81</strain>
    </source>
</reference>
<feature type="region of interest" description="Disordered" evidence="1">
    <location>
        <begin position="207"/>
        <end position="243"/>
    </location>
</feature>
<accession>N6V780</accession>
<keyword evidence="3" id="KW-1185">Reference proteome</keyword>
<evidence type="ECO:0000256" key="1">
    <source>
        <dbReference type="SAM" id="MobiDB-lite"/>
    </source>
</evidence>
<feature type="region of interest" description="Disordered" evidence="1">
    <location>
        <begin position="169"/>
        <end position="192"/>
    </location>
</feature>
<evidence type="ECO:0000313" key="3">
    <source>
        <dbReference type="Proteomes" id="UP000012429"/>
    </source>
</evidence>
<name>N6V780_9HYPH</name>
<proteinExistence type="predicted"/>
<protein>
    <submittedName>
        <fullName evidence="2">Uncharacterized protein</fullName>
    </submittedName>
</protein>
<comment type="caution">
    <text evidence="2">The sequence shown here is derived from an EMBL/GenBank/DDBJ whole genome shotgun (WGS) entry which is preliminary data.</text>
</comment>
<gene>
    <name evidence="2" type="ORF">RHSP_02134</name>
</gene>
<feature type="compositionally biased region" description="Polar residues" evidence="1">
    <location>
        <begin position="169"/>
        <end position="180"/>
    </location>
</feature>
<organism evidence="2 3">
    <name type="scientific">Rhizobium freirei PRF 81</name>
    <dbReference type="NCBI Taxonomy" id="363754"/>
    <lineage>
        <taxon>Bacteria</taxon>
        <taxon>Pseudomonadati</taxon>
        <taxon>Pseudomonadota</taxon>
        <taxon>Alphaproteobacteria</taxon>
        <taxon>Hyphomicrobiales</taxon>
        <taxon>Rhizobiaceae</taxon>
        <taxon>Rhizobium/Agrobacterium group</taxon>
        <taxon>Rhizobium</taxon>
    </lineage>
</organism>
<feature type="compositionally biased region" description="Low complexity" evidence="1">
    <location>
        <begin position="208"/>
        <end position="226"/>
    </location>
</feature>
<dbReference type="AlphaFoldDB" id="N6V780"/>
<dbReference type="EMBL" id="AQHN01000011">
    <property type="protein sequence ID" value="ENN89036.1"/>
    <property type="molecule type" value="Genomic_DNA"/>
</dbReference>